<reference evidence="2 3" key="2">
    <citation type="submission" date="2018-04" db="EMBL/GenBank/DDBJ databases">
        <title>Thauera lacus sp. nov., isolated from an saline lake in Inner Mongolia, China.</title>
        <authorList>
            <person name="Liang Q.-Y."/>
        </authorList>
    </citation>
    <scope>NUCLEOTIDE SEQUENCE [LARGE SCALE GENOMIC DNA]</scope>
    <source>
        <strain evidence="2 3">D20</strain>
    </source>
</reference>
<keyword evidence="1" id="KW-0812">Transmembrane</keyword>
<feature type="transmembrane region" description="Helical" evidence="1">
    <location>
        <begin position="37"/>
        <end position="54"/>
    </location>
</feature>
<keyword evidence="1" id="KW-1133">Transmembrane helix</keyword>
<organism evidence="2 3">
    <name type="scientific">Pseudothauera lacus</name>
    <dbReference type="NCBI Taxonomy" id="2136175"/>
    <lineage>
        <taxon>Bacteria</taxon>
        <taxon>Pseudomonadati</taxon>
        <taxon>Pseudomonadota</taxon>
        <taxon>Betaproteobacteria</taxon>
        <taxon>Rhodocyclales</taxon>
        <taxon>Zoogloeaceae</taxon>
        <taxon>Pseudothauera</taxon>
    </lineage>
</organism>
<dbReference type="Proteomes" id="UP000241193">
    <property type="component" value="Unassembled WGS sequence"/>
</dbReference>
<evidence type="ECO:0000313" key="3">
    <source>
        <dbReference type="Proteomes" id="UP000241193"/>
    </source>
</evidence>
<dbReference type="OrthoDB" id="9182802at2"/>
<dbReference type="AlphaFoldDB" id="A0A2T4ID08"/>
<accession>A0A2T4ID08</accession>
<keyword evidence="3" id="KW-1185">Reference proteome</keyword>
<proteinExistence type="predicted"/>
<keyword evidence="1" id="KW-0472">Membrane</keyword>
<sequence>MIIVRLLFVFAALSVGASLLAWLLTGNVRYRHWAWNITRGALAAIVAVLLLFALERTFF</sequence>
<reference evidence="2 3" key="1">
    <citation type="submission" date="2018-03" db="EMBL/GenBank/DDBJ databases">
        <authorList>
            <person name="Keele B.F."/>
        </authorList>
    </citation>
    <scope>NUCLEOTIDE SEQUENCE [LARGE SCALE GENOMIC DNA]</scope>
    <source>
        <strain evidence="2 3">D20</strain>
    </source>
</reference>
<dbReference type="RefSeq" id="WP_107494182.1">
    <property type="nucleotide sequence ID" value="NZ_PZKC01000011.1"/>
</dbReference>
<evidence type="ECO:0000256" key="1">
    <source>
        <dbReference type="SAM" id="Phobius"/>
    </source>
</evidence>
<name>A0A2T4ID08_9RHOO</name>
<gene>
    <name evidence="2" type="ORF">C8261_13140</name>
</gene>
<comment type="caution">
    <text evidence="2">The sequence shown here is derived from an EMBL/GenBank/DDBJ whole genome shotgun (WGS) entry which is preliminary data.</text>
</comment>
<evidence type="ECO:0000313" key="2">
    <source>
        <dbReference type="EMBL" id="PTD95662.1"/>
    </source>
</evidence>
<protein>
    <submittedName>
        <fullName evidence="2">Uncharacterized protein</fullName>
    </submittedName>
</protein>
<dbReference type="EMBL" id="PZKC01000011">
    <property type="protein sequence ID" value="PTD95662.1"/>
    <property type="molecule type" value="Genomic_DNA"/>
</dbReference>